<dbReference type="eggNOG" id="COG2048">
    <property type="taxonomic scope" value="Bacteria"/>
</dbReference>
<dbReference type="Gene3D" id="1.20.1050.140">
    <property type="match status" value="1"/>
</dbReference>
<name>I4CBF3_DESTA</name>
<accession>I4CBF3</accession>
<organism evidence="3 4">
    <name type="scientific">Desulfomonile tiedjei (strain ATCC 49306 / DSM 6799 / DCB-1)</name>
    <dbReference type="NCBI Taxonomy" id="706587"/>
    <lineage>
        <taxon>Bacteria</taxon>
        <taxon>Pseudomonadati</taxon>
        <taxon>Thermodesulfobacteriota</taxon>
        <taxon>Desulfomonilia</taxon>
        <taxon>Desulfomonilales</taxon>
        <taxon>Desulfomonilaceae</taxon>
        <taxon>Desulfomonile</taxon>
    </lineage>
</organism>
<evidence type="ECO:0000313" key="3">
    <source>
        <dbReference type="EMBL" id="AFM26894.1"/>
    </source>
</evidence>
<dbReference type="HOGENOM" id="CLU_052147_1_0_7"/>
<evidence type="ECO:0000313" key="4">
    <source>
        <dbReference type="Proteomes" id="UP000006055"/>
    </source>
</evidence>
<feature type="domain" description="Cysteine-rich" evidence="2">
    <location>
        <begin position="4"/>
        <end position="84"/>
    </location>
</feature>
<protein>
    <submittedName>
        <fullName evidence="3">Heterodisulfide reductase, subunit B</fullName>
    </submittedName>
</protein>
<dbReference type="InterPro" id="IPR004017">
    <property type="entry name" value="Cys_rich_dom"/>
</dbReference>
<feature type="domain" description="Cysteine-rich" evidence="2">
    <location>
        <begin position="141"/>
        <end position="228"/>
    </location>
</feature>
<dbReference type="PANTHER" id="PTHR42947:SF1">
    <property type="entry name" value="COB--COM HETERODISULFIDE REDUCTASE SUBUNIT B 1"/>
    <property type="match status" value="1"/>
</dbReference>
<dbReference type="RefSeq" id="WP_014812014.1">
    <property type="nucleotide sequence ID" value="NC_018025.1"/>
</dbReference>
<gene>
    <name evidence="3" type="ordered locus">Desti_4259</name>
</gene>
<sequence>MEFSYYPGCTLTGSAKELDESFRSSAERLGVTLREIPDWTCCGASSAHMVDHYLEAALPARDLMTAERLGNDVVAPCAGCHVRMKAASQRMMEETALRNRFPFKGEIKILAGLDLFHMDAVLSRLKERVTKPLEGLRVVPYYGCLAVRPVEVVEPEDPENPMQMDHILEALGAEVLSWPYKTDCCGGSLALTRTDLVLKLSRKLLDMAKLLEADAMVTMCPMCQANLDTRQADITKETGQVYHVPIVYVTELIGVALQHPNVREWFKRHIVSPEAVFAKKGLI</sequence>
<dbReference type="OrthoDB" id="9777685at2"/>
<dbReference type="Proteomes" id="UP000006055">
    <property type="component" value="Chromosome"/>
</dbReference>
<dbReference type="InterPro" id="IPR051278">
    <property type="entry name" value="HdrB/HdrD_reductase"/>
</dbReference>
<evidence type="ECO:0000259" key="2">
    <source>
        <dbReference type="Pfam" id="PF02754"/>
    </source>
</evidence>
<dbReference type="PATRIC" id="fig|706587.4.peg.4832"/>
<proteinExistence type="predicted"/>
<evidence type="ECO:0000256" key="1">
    <source>
        <dbReference type="ARBA" id="ARBA00023002"/>
    </source>
</evidence>
<keyword evidence="4" id="KW-1185">Reference proteome</keyword>
<dbReference type="Pfam" id="PF02754">
    <property type="entry name" value="CCG"/>
    <property type="match status" value="2"/>
</dbReference>
<dbReference type="GO" id="GO:0016491">
    <property type="term" value="F:oxidoreductase activity"/>
    <property type="evidence" value="ECO:0007669"/>
    <property type="project" value="UniProtKB-KW"/>
</dbReference>
<dbReference type="KEGG" id="dti:Desti_4259"/>
<dbReference type="AlphaFoldDB" id="I4CBF3"/>
<dbReference type="STRING" id="706587.Desti_4259"/>
<keyword evidence="1" id="KW-0560">Oxidoreductase</keyword>
<reference evidence="4" key="1">
    <citation type="submission" date="2012-06" db="EMBL/GenBank/DDBJ databases">
        <title>Complete sequence of chromosome of Desulfomonile tiedjei DSM 6799.</title>
        <authorList>
            <person name="Lucas S."/>
            <person name="Copeland A."/>
            <person name="Lapidus A."/>
            <person name="Glavina del Rio T."/>
            <person name="Dalin E."/>
            <person name="Tice H."/>
            <person name="Bruce D."/>
            <person name="Goodwin L."/>
            <person name="Pitluck S."/>
            <person name="Peters L."/>
            <person name="Ovchinnikova G."/>
            <person name="Zeytun A."/>
            <person name="Lu M."/>
            <person name="Kyrpides N."/>
            <person name="Mavromatis K."/>
            <person name="Ivanova N."/>
            <person name="Brettin T."/>
            <person name="Detter J.C."/>
            <person name="Han C."/>
            <person name="Larimer F."/>
            <person name="Land M."/>
            <person name="Hauser L."/>
            <person name="Markowitz V."/>
            <person name="Cheng J.-F."/>
            <person name="Hugenholtz P."/>
            <person name="Woyke T."/>
            <person name="Wu D."/>
            <person name="Spring S."/>
            <person name="Schroeder M."/>
            <person name="Brambilla E."/>
            <person name="Klenk H.-P."/>
            <person name="Eisen J.A."/>
        </authorList>
    </citation>
    <scope>NUCLEOTIDE SEQUENCE [LARGE SCALE GENOMIC DNA]</scope>
    <source>
        <strain evidence="4">ATCC 49306 / DSM 6799 / DCB-1</strain>
    </source>
</reference>
<dbReference type="EMBL" id="CP003360">
    <property type="protein sequence ID" value="AFM26894.1"/>
    <property type="molecule type" value="Genomic_DNA"/>
</dbReference>
<dbReference type="PANTHER" id="PTHR42947">
    <property type="entry name" value="COB--COM HETERODISULFIDE REDUCTASE SUBUNIT B 1"/>
    <property type="match status" value="1"/>
</dbReference>